<dbReference type="SUPFAM" id="SSF50129">
    <property type="entry name" value="GroES-like"/>
    <property type="match status" value="1"/>
</dbReference>
<keyword evidence="2" id="KW-0479">Metal-binding</keyword>
<comment type="cofactor">
    <cofactor evidence="1">
        <name>Zn(2+)</name>
        <dbReference type="ChEBI" id="CHEBI:29105"/>
    </cofactor>
</comment>
<dbReference type="Gene3D" id="3.40.50.720">
    <property type="entry name" value="NAD(P)-binding Rossmann-like Domain"/>
    <property type="match status" value="1"/>
</dbReference>
<gene>
    <name evidence="7" type="ORF">UFOPK1506_00392</name>
</gene>
<sequence length="371" mass="38966">MKSLAALLRTSGQPMPYEKTRPLELVEIDLDKPGEGEVLVKITAAGICHSDLSVVNGSRPRPTPLIGGHEGAGIVEEVGPGVKDLKPGDAVAIVFLPSCGECEQCREGVPAFCSVGSAANVKGELIRGGSRISYKGEKIHHYNGVSCYSQYMVLDRRSLIHVPSDLPIEIAAIFGCAFLTGVGAVRNGAKVPAGASVGVWGLGGVGMAALLGAVNAKASPIIAIDPVPMKRALALELGADIAIDPKEDIRDHIKGGVEFAIEAVGKASALKQAYESTARAGTTVTVGLPAPADQLSFSAVSLVTDVKTLKGSYLGSGDPRRDIPEFVQLWRDGKLPAEKLITKTRPLTEVNESMDELDDAQKVVRQIVEPH</sequence>
<dbReference type="Pfam" id="PF08240">
    <property type="entry name" value="ADH_N"/>
    <property type="match status" value="1"/>
</dbReference>
<evidence type="ECO:0000256" key="1">
    <source>
        <dbReference type="ARBA" id="ARBA00001947"/>
    </source>
</evidence>
<evidence type="ECO:0000313" key="7">
    <source>
        <dbReference type="EMBL" id="CAB4550117.1"/>
    </source>
</evidence>
<dbReference type="InterPro" id="IPR002328">
    <property type="entry name" value="ADH_Zn_CS"/>
</dbReference>
<dbReference type="InterPro" id="IPR020843">
    <property type="entry name" value="ER"/>
</dbReference>
<evidence type="ECO:0000259" key="6">
    <source>
        <dbReference type="SMART" id="SM00829"/>
    </source>
</evidence>
<keyword evidence="4" id="KW-0560">Oxidoreductase</keyword>
<dbReference type="PROSITE" id="PS00059">
    <property type="entry name" value="ADH_ZINC"/>
    <property type="match status" value="1"/>
</dbReference>
<dbReference type="InterPro" id="IPR013154">
    <property type="entry name" value="ADH-like_N"/>
</dbReference>
<dbReference type="SMART" id="SM00829">
    <property type="entry name" value="PKS_ER"/>
    <property type="match status" value="1"/>
</dbReference>
<protein>
    <submittedName>
        <fullName evidence="7">Unannotated protein</fullName>
    </submittedName>
</protein>
<evidence type="ECO:0000256" key="3">
    <source>
        <dbReference type="ARBA" id="ARBA00022833"/>
    </source>
</evidence>
<evidence type="ECO:0000256" key="5">
    <source>
        <dbReference type="ARBA" id="ARBA00023027"/>
    </source>
</evidence>
<dbReference type="GO" id="GO:0005829">
    <property type="term" value="C:cytosol"/>
    <property type="evidence" value="ECO:0007669"/>
    <property type="project" value="TreeGrafter"/>
</dbReference>
<dbReference type="GO" id="GO:0051903">
    <property type="term" value="F:S-(hydroxymethyl)glutathione dehydrogenase [NAD(P)+] activity"/>
    <property type="evidence" value="ECO:0007669"/>
    <property type="project" value="TreeGrafter"/>
</dbReference>
<dbReference type="AlphaFoldDB" id="A0A6J6CFJ4"/>
<dbReference type="PANTHER" id="PTHR43880:SF12">
    <property type="entry name" value="ALCOHOL DEHYDROGENASE CLASS-3"/>
    <property type="match status" value="1"/>
</dbReference>
<dbReference type="PANTHER" id="PTHR43880">
    <property type="entry name" value="ALCOHOL DEHYDROGENASE"/>
    <property type="match status" value="1"/>
</dbReference>
<accession>A0A6J6CFJ4</accession>
<dbReference type="SUPFAM" id="SSF51735">
    <property type="entry name" value="NAD(P)-binding Rossmann-fold domains"/>
    <property type="match status" value="1"/>
</dbReference>
<dbReference type="InterPro" id="IPR011032">
    <property type="entry name" value="GroES-like_sf"/>
</dbReference>
<keyword evidence="5" id="KW-0520">NAD</keyword>
<dbReference type="InterPro" id="IPR036291">
    <property type="entry name" value="NAD(P)-bd_dom_sf"/>
</dbReference>
<reference evidence="7" key="1">
    <citation type="submission" date="2020-05" db="EMBL/GenBank/DDBJ databases">
        <authorList>
            <person name="Chiriac C."/>
            <person name="Salcher M."/>
            <person name="Ghai R."/>
            <person name="Kavagutti S V."/>
        </authorList>
    </citation>
    <scope>NUCLEOTIDE SEQUENCE</scope>
</reference>
<organism evidence="7">
    <name type="scientific">freshwater metagenome</name>
    <dbReference type="NCBI Taxonomy" id="449393"/>
    <lineage>
        <taxon>unclassified sequences</taxon>
        <taxon>metagenomes</taxon>
        <taxon>ecological metagenomes</taxon>
    </lineage>
</organism>
<dbReference type="Pfam" id="PF00107">
    <property type="entry name" value="ADH_zinc_N"/>
    <property type="match status" value="1"/>
</dbReference>
<evidence type="ECO:0000256" key="4">
    <source>
        <dbReference type="ARBA" id="ARBA00023002"/>
    </source>
</evidence>
<dbReference type="InterPro" id="IPR013149">
    <property type="entry name" value="ADH-like_C"/>
</dbReference>
<dbReference type="EMBL" id="CAEZSV010000049">
    <property type="protein sequence ID" value="CAB4550117.1"/>
    <property type="molecule type" value="Genomic_DNA"/>
</dbReference>
<feature type="domain" description="Enoyl reductase (ER)" evidence="6">
    <location>
        <begin position="19"/>
        <end position="364"/>
    </location>
</feature>
<evidence type="ECO:0000256" key="2">
    <source>
        <dbReference type="ARBA" id="ARBA00022723"/>
    </source>
</evidence>
<keyword evidence="3" id="KW-0862">Zinc</keyword>
<dbReference type="FunFam" id="3.40.50.720:FF:000003">
    <property type="entry name" value="S-(hydroxymethyl)glutathione dehydrogenase"/>
    <property type="match status" value="1"/>
</dbReference>
<dbReference type="GO" id="GO:0046294">
    <property type="term" value="P:formaldehyde catabolic process"/>
    <property type="evidence" value="ECO:0007669"/>
    <property type="project" value="TreeGrafter"/>
</dbReference>
<proteinExistence type="predicted"/>
<dbReference type="GO" id="GO:0008270">
    <property type="term" value="F:zinc ion binding"/>
    <property type="evidence" value="ECO:0007669"/>
    <property type="project" value="InterPro"/>
</dbReference>
<name>A0A6J6CFJ4_9ZZZZ</name>
<dbReference type="Gene3D" id="3.90.180.10">
    <property type="entry name" value="Medium-chain alcohol dehydrogenases, catalytic domain"/>
    <property type="match status" value="1"/>
</dbReference>